<evidence type="ECO:0000313" key="8">
    <source>
        <dbReference type="Proteomes" id="UP001069802"/>
    </source>
</evidence>
<evidence type="ECO:0000256" key="4">
    <source>
        <dbReference type="ARBA" id="ARBA00023136"/>
    </source>
</evidence>
<dbReference type="PROSITE" id="PS51257">
    <property type="entry name" value="PROKAR_LIPOPROTEIN"/>
    <property type="match status" value="1"/>
</dbReference>
<dbReference type="Proteomes" id="UP001069802">
    <property type="component" value="Unassembled WGS sequence"/>
</dbReference>
<dbReference type="InterPro" id="IPR007452">
    <property type="entry name" value="TamB_C"/>
</dbReference>
<evidence type="ECO:0000256" key="2">
    <source>
        <dbReference type="ARBA" id="ARBA00022692"/>
    </source>
</evidence>
<gene>
    <name evidence="7" type="ORF">O4H49_05895</name>
</gene>
<evidence type="ECO:0000256" key="3">
    <source>
        <dbReference type="ARBA" id="ARBA00022989"/>
    </source>
</evidence>
<comment type="caution">
    <text evidence="7">The sequence shown here is derived from an EMBL/GenBank/DDBJ whole genome shotgun (WGS) entry which is preliminary data.</text>
</comment>
<sequence>MRLSRGRLTAAVIITPFLLVLTACVGLYFYLQTDHGRATLTSFLEDSVTDAEGLRLEIGRLEGNLFSDFTLASLILHDKAGPWLELQDLEVSWSSWQLLQARVQIDSLLLKSLDLARAPDLPDSPSETNSTDIFPLPVEISLGKVELASLYLGEPLLGQEARLSLSMNLRSQLEDAIHSELRIVQLDTGNASVDAKIDFIPATQNLAIDVQLAEPQGGLLARSLELPDYPAITLSLKGAGPLDNWRGEFLASAENLLQADALLKSGGKEIITFDLQGGFTPSENFINSLPLLKNERTTLESQLSWNQKTSLISLKEIQLFNSLLKTSGEGTVNLDEEALDLALSLELLDIESVRPLISPLSFDRATVDLSADGSFSALSLTAALQLGTVNLADTAAIEEIFATISSRLSFENLEHIPLNGTVALSEITGLQDQVTSVIGQELLLDMNLDYALTTGVIKFEELNAIGKHVTLQASGEADTQNLTAKATVSSQLDSLEAVSNFGGQLQANLQLESTDLESGLTGQVALDLNQFDLRMPELQYLAGENPSLTSGLSLGQDSLQLNNILLSLPVGSLEGSLTLPMDFQTVAGNFKTVINDLTKLNRAAGTEMAGKATLTTQLAGDLSNPSTEGRLVIEQLGLNGTTIGTLDSTFDIATLGTTPTGALKARLTRPQTAVDLTSDISLPEYGSLELTKLLMRSGDNQFSGELSIPFEGQPLKGQIIGTLPQLSAFSSFLGSPLSGTASLKIALESEQGQQQASLDLDAEQLSLTEENVEIQNLKVKARSLGALTDSQVSLDINSKGLTFDTMALSQLDLNANGKPSDLDYTFDLKGATDPRLRLEGSGDLKLGQKATVFHLARLNGEFADRKILLRSPLILEQSSSSTTLQAFELALGEGSLTASALLVDQSATAQLSLRSLPLNMVEIIVPDLHPSGTLEGEANLHISQGNSTGKLDLRASGMSLGKDKNQDLPEFTGTFAAKLHNHRVDFSADINSDQATTLTASGYLPAVISLSPFSLTIPEQQPVSAKLATNSDINSLWQFMASDTQILTGTLQANAELSGTLANSRLNGQASLSDGEYENIEFGTILRQLEFNADIQDSTRLLLKARAQDPKGGTLSSEGTVDLQDMTDPVVALTIQLDNLAALDHDQITLQTDGNINITGQTTGLNVTGDITTREVTINIDKALAPGVVELDVIEVNRPGASPDIQKDKPKAGSTVAMDLLISLPRRVFIRGRGLDSEWEGQFKVKGTADAPRVEGYLSPVRGQFSFAGKNFKLQQGKISLVGSSVINPELSLSAIYEASNVTAIVKIEGTASDPKITITSPDDLPQDEVLSQVLFGKAAGKLTAVEALQLATAVASLSGKIDTGGGILDFARDSLGVDVLTAGTNETTGAPEVSVGKYINDDIYIGVDQGAGAGSTRAKVQIELTPNVTVESETGQSAESKVGVYWKWDY</sequence>
<accession>A0ABT4LGT1</accession>
<name>A0ABT4LGT1_9PROT</name>
<keyword evidence="8" id="KW-1185">Reference proteome</keyword>
<feature type="transmembrane region" description="Helical" evidence="5">
    <location>
        <begin position="12"/>
        <end position="31"/>
    </location>
</feature>
<comment type="subcellular location">
    <subcellularLocation>
        <location evidence="1">Membrane</location>
        <topology evidence="1">Single-pass membrane protein</topology>
    </subcellularLocation>
</comment>
<organism evidence="7 8">
    <name type="scientific">Kiloniella laminariae</name>
    <dbReference type="NCBI Taxonomy" id="454162"/>
    <lineage>
        <taxon>Bacteria</taxon>
        <taxon>Pseudomonadati</taxon>
        <taxon>Pseudomonadota</taxon>
        <taxon>Alphaproteobacteria</taxon>
        <taxon>Rhodospirillales</taxon>
        <taxon>Kiloniellaceae</taxon>
        <taxon>Kiloniella</taxon>
    </lineage>
</organism>
<dbReference type="EMBL" id="JAPWGY010000002">
    <property type="protein sequence ID" value="MCZ4280299.1"/>
    <property type="molecule type" value="Genomic_DNA"/>
</dbReference>
<dbReference type="RefSeq" id="WP_269422509.1">
    <property type="nucleotide sequence ID" value="NZ_JAPWGY010000002.1"/>
</dbReference>
<dbReference type="PANTHER" id="PTHR36985:SF1">
    <property type="entry name" value="TRANSLOCATION AND ASSEMBLY MODULE SUBUNIT TAMB"/>
    <property type="match status" value="1"/>
</dbReference>
<keyword evidence="2 5" id="KW-0812">Transmembrane</keyword>
<dbReference type="Pfam" id="PF04357">
    <property type="entry name" value="TamB"/>
    <property type="match status" value="1"/>
</dbReference>
<protein>
    <submittedName>
        <fullName evidence="7">Translocation/assembly module TamB domain-containing protein</fullName>
    </submittedName>
</protein>
<evidence type="ECO:0000256" key="1">
    <source>
        <dbReference type="ARBA" id="ARBA00004167"/>
    </source>
</evidence>
<keyword evidence="3 5" id="KW-1133">Transmembrane helix</keyword>
<keyword evidence="4 5" id="KW-0472">Membrane</keyword>
<evidence type="ECO:0000259" key="6">
    <source>
        <dbReference type="Pfam" id="PF04357"/>
    </source>
</evidence>
<feature type="domain" description="Translocation and assembly module TamB C-terminal" evidence="6">
    <location>
        <begin position="1106"/>
        <end position="1451"/>
    </location>
</feature>
<reference evidence="7" key="1">
    <citation type="submission" date="2022-12" db="EMBL/GenBank/DDBJ databases">
        <title>Bacterial isolates from different developmental stages of Nematostella vectensis.</title>
        <authorList>
            <person name="Fraune S."/>
        </authorList>
    </citation>
    <scope>NUCLEOTIDE SEQUENCE</scope>
    <source>
        <strain evidence="7">G21630-S1</strain>
    </source>
</reference>
<proteinExistence type="predicted"/>
<evidence type="ECO:0000313" key="7">
    <source>
        <dbReference type="EMBL" id="MCZ4280299.1"/>
    </source>
</evidence>
<dbReference type="PANTHER" id="PTHR36985">
    <property type="entry name" value="TRANSLOCATION AND ASSEMBLY MODULE SUBUNIT TAMB"/>
    <property type="match status" value="1"/>
</dbReference>
<evidence type="ECO:0000256" key="5">
    <source>
        <dbReference type="SAM" id="Phobius"/>
    </source>
</evidence>